<feature type="region of interest" description="Disordered" evidence="1">
    <location>
        <begin position="148"/>
        <end position="175"/>
    </location>
</feature>
<keyword evidence="4" id="KW-1185">Reference proteome</keyword>
<accession>A0A0L0MD15</accession>
<comment type="caution">
    <text evidence="3">The sequence shown here is derived from an EMBL/GenBank/DDBJ whole genome shotgun (WGS) entry which is preliminary data.</text>
</comment>
<dbReference type="OrthoDB" id="583532at2"/>
<reference evidence="4" key="1">
    <citation type="submission" date="2015-06" db="EMBL/GenBank/DDBJ databases">
        <title>Comparative genomics of Burkholderia leaf nodule symbionts.</title>
        <authorList>
            <person name="Carlier A."/>
            <person name="Eberl L."/>
            <person name="Pinto-Carbo M."/>
        </authorList>
    </citation>
    <scope>NUCLEOTIDE SEQUENCE [LARGE SCALE GENOMIC DNA]</scope>
    <source>
        <strain evidence="4">UZHbot4</strain>
    </source>
</reference>
<dbReference type="Proteomes" id="UP000036959">
    <property type="component" value="Unassembled WGS sequence"/>
</dbReference>
<evidence type="ECO:0000313" key="4">
    <source>
        <dbReference type="Proteomes" id="UP000036959"/>
    </source>
</evidence>
<dbReference type="Pfam" id="PF11740">
    <property type="entry name" value="KfrA_N"/>
    <property type="match status" value="1"/>
</dbReference>
<organism evidence="3 4">
    <name type="scientific">Candidatus Burkholderia verschuerenii</name>
    <dbReference type="NCBI Taxonomy" id="242163"/>
    <lineage>
        <taxon>Bacteria</taxon>
        <taxon>Pseudomonadati</taxon>
        <taxon>Pseudomonadota</taxon>
        <taxon>Betaproteobacteria</taxon>
        <taxon>Burkholderiales</taxon>
        <taxon>Burkholderiaceae</taxon>
        <taxon>Burkholderia</taxon>
    </lineage>
</organism>
<proteinExistence type="predicted"/>
<dbReference type="AlphaFoldDB" id="A0A0L0MD15"/>
<evidence type="ECO:0000259" key="2">
    <source>
        <dbReference type="Pfam" id="PF11740"/>
    </source>
</evidence>
<name>A0A0L0MD15_9BURK</name>
<dbReference type="PATRIC" id="fig|242163.4.peg.5710"/>
<evidence type="ECO:0000313" key="3">
    <source>
        <dbReference type="EMBL" id="KND60572.1"/>
    </source>
</evidence>
<dbReference type="InterPro" id="IPR021104">
    <property type="entry name" value="KfrA_DNA-bd_N"/>
</dbReference>
<dbReference type="RefSeq" id="WP_050453514.1">
    <property type="nucleotide sequence ID" value="NZ_LFJJ01000055.1"/>
</dbReference>
<evidence type="ECO:0000256" key="1">
    <source>
        <dbReference type="SAM" id="MobiDB-lite"/>
    </source>
</evidence>
<gene>
    <name evidence="3" type="ORF">BVER_05646</name>
</gene>
<sequence length="209" mass="22770">MAITRDAIWQVADALDAEGIKPTLAAVRKKVGGGSYTTIHEAMTEWKSRRQQAATPAADPAPPELADRAASMAGEIWTFARAAADLALAGERQQMEAERAELRAQAAEAVEVADSLTEENDRMKSDVAELAQLRQEHERTLAELKRKSGEEINRTMEKANRKDSEAMEARKSERAALDRAAHLEGQVDALKGQLADLTATLKPRAGGRQ</sequence>
<dbReference type="EMBL" id="LFJJ01000055">
    <property type="protein sequence ID" value="KND60572.1"/>
    <property type="molecule type" value="Genomic_DNA"/>
</dbReference>
<protein>
    <submittedName>
        <fullName evidence="3">KfrA protein</fullName>
    </submittedName>
</protein>
<feature type="domain" description="KfrA N-terminal DNA-binding" evidence="2">
    <location>
        <begin position="4"/>
        <end position="119"/>
    </location>
</feature>